<dbReference type="PROSITE" id="PS00671">
    <property type="entry name" value="D_2_HYDROXYACID_DH_3"/>
    <property type="match status" value="1"/>
</dbReference>
<dbReference type="AlphaFoldDB" id="K5WB97"/>
<dbReference type="RefSeq" id="XP_007390661.1">
    <property type="nucleotide sequence ID" value="XM_007390599.1"/>
</dbReference>
<evidence type="ECO:0008006" key="9">
    <source>
        <dbReference type="Google" id="ProtNLM"/>
    </source>
</evidence>
<dbReference type="InParanoid" id="K5WB97"/>
<dbReference type="PANTHER" id="PTHR42789">
    <property type="entry name" value="D-ISOMER SPECIFIC 2-HYDROXYACID DEHYDROGENASE FAMILY PROTEIN (AFU_ORTHOLOGUE AFUA_6G10090)"/>
    <property type="match status" value="1"/>
</dbReference>
<sequence>MSEEPIKVAVLDDYQRVSHTYGDWSILQNRVKVDTFIETLHDEDALVERLKPYAIICAMRERTKFPASLLDLLPNLKLIATTGKYNAGIDVAHAKSKGIVVSGTGKGGKSTEEHIWALILGTARHLALEDAGVKARRQVWQSTIPVGLAGKTLGLVGAGFLGSATAKIAKVFDMETIAWSPHLTPERAAKAGVTFISTKEELMRRSDILSIHMVLSEQTRHLITREDLELLKPTALFINTSRGPIVDEQALVEVLQKKKIAGAGLDVFDIEPLPLDHPLRDLHNVTLSPHMGYVSDDNYKVIV</sequence>
<evidence type="ECO:0000259" key="6">
    <source>
        <dbReference type="Pfam" id="PF02826"/>
    </source>
</evidence>
<evidence type="ECO:0000313" key="7">
    <source>
        <dbReference type="EMBL" id="EKM61233.1"/>
    </source>
</evidence>
<evidence type="ECO:0000256" key="3">
    <source>
        <dbReference type="ARBA" id="ARBA00023027"/>
    </source>
</evidence>
<evidence type="ECO:0000256" key="4">
    <source>
        <dbReference type="RuleBase" id="RU003719"/>
    </source>
</evidence>
<dbReference type="GO" id="GO:0051287">
    <property type="term" value="F:NAD binding"/>
    <property type="evidence" value="ECO:0007669"/>
    <property type="project" value="InterPro"/>
</dbReference>
<dbReference type="Pfam" id="PF00389">
    <property type="entry name" value="2-Hacid_dh"/>
    <property type="match status" value="1"/>
</dbReference>
<dbReference type="PANTHER" id="PTHR42789:SF1">
    <property type="entry name" value="D-ISOMER SPECIFIC 2-HYDROXYACID DEHYDROGENASE FAMILY PROTEIN (AFU_ORTHOLOGUE AFUA_6G10090)"/>
    <property type="match status" value="1"/>
</dbReference>
<evidence type="ECO:0000313" key="8">
    <source>
        <dbReference type="Proteomes" id="UP000008370"/>
    </source>
</evidence>
<dbReference type="STRING" id="650164.K5WB97"/>
<dbReference type="Gene3D" id="3.40.50.720">
    <property type="entry name" value="NAD(P)-binding Rossmann-like Domain"/>
    <property type="match status" value="2"/>
</dbReference>
<dbReference type="OrthoDB" id="298012at2759"/>
<dbReference type="KEGG" id="pco:PHACADRAFT_83957"/>
<keyword evidence="3" id="KW-0520">NAD</keyword>
<dbReference type="GO" id="GO:0016616">
    <property type="term" value="F:oxidoreductase activity, acting on the CH-OH group of donors, NAD or NADP as acceptor"/>
    <property type="evidence" value="ECO:0007669"/>
    <property type="project" value="InterPro"/>
</dbReference>
<name>K5WB97_PHACS</name>
<feature type="domain" description="D-isomer specific 2-hydroxyacid dehydrogenase NAD-binding" evidence="6">
    <location>
        <begin position="117"/>
        <end position="292"/>
    </location>
</feature>
<dbReference type="InterPro" id="IPR006140">
    <property type="entry name" value="D-isomer_DH_NAD-bd"/>
</dbReference>
<dbReference type="Proteomes" id="UP000008370">
    <property type="component" value="Unassembled WGS sequence"/>
</dbReference>
<keyword evidence="8" id="KW-1185">Reference proteome</keyword>
<keyword evidence="2 4" id="KW-0560">Oxidoreductase</keyword>
<comment type="similarity">
    <text evidence="1 4">Belongs to the D-isomer specific 2-hydroxyacid dehydrogenase family.</text>
</comment>
<gene>
    <name evidence="7" type="ORF">PHACADRAFT_83957</name>
</gene>
<dbReference type="HOGENOM" id="CLU_019796_1_3_1"/>
<dbReference type="InterPro" id="IPR050857">
    <property type="entry name" value="D-2-hydroxyacid_DH"/>
</dbReference>
<protein>
    <recommendedName>
        <fullName evidence="9">D-isomer specific 2-hydroxyacid dehydrogenase NAD-binding domain-containing protein</fullName>
    </recommendedName>
</protein>
<proteinExistence type="inferred from homology"/>
<accession>K5WB97</accession>
<dbReference type="SUPFAM" id="SSF52283">
    <property type="entry name" value="Formate/glycerate dehydrogenase catalytic domain-like"/>
    <property type="match status" value="1"/>
</dbReference>
<dbReference type="InterPro" id="IPR006139">
    <property type="entry name" value="D-isomer_2_OHA_DH_cat_dom"/>
</dbReference>
<dbReference type="Pfam" id="PF02826">
    <property type="entry name" value="2-Hacid_dh_C"/>
    <property type="match status" value="1"/>
</dbReference>
<reference evidence="7 8" key="1">
    <citation type="journal article" date="2012" name="BMC Genomics">
        <title>Comparative genomics of the white-rot fungi, Phanerochaete carnosa and P. chrysosporium, to elucidate the genetic basis of the distinct wood types they colonize.</title>
        <authorList>
            <person name="Suzuki H."/>
            <person name="MacDonald J."/>
            <person name="Syed K."/>
            <person name="Salamov A."/>
            <person name="Hori C."/>
            <person name="Aerts A."/>
            <person name="Henrissat B."/>
            <person name="Wiebenga A."/>
            <person name="vanKuyk P.A."/>
            <person name="Barry K."/>
            <person name="Lindquist E."/>
            <person name="LaButti K."/>
            <person name="Lapidus A."/>
            <person name="Lucas S."/>
            <person name="Coutinho P."/>
            <person name="Gong Y."/>
            <person name="Samejima M."/>
            <person name="Mahadevan R."/>
            <person name="Abou-Zaid M."/>
            <person name="de Vries R.P."/>
            <person name="Igarashi K."/>
            <person name="Yadav J.S."/>
            <person name="Grigoriev I.V."/>
            <person name="Master E.R."/>
        </authorList>
    </citation>
    <scope>NUCLEOTIDE SEQUENCE [LARGE SCALE GENOMIC DNA]</scope>
    <source>
        <strain evidence="7 8">HHB-10118-sp</strain>
    </source>
</reference>
<dbReference type="CDD" id="cd12169">
    <property type="entry name" value="PGDH_like_1"/>
    <property type="match status" value="1"/>
</dbReference>
<dbReference type="SUPFAM" id="SSF51735">
    <property type="entry name" value="NAD(P)-binding Rossmann-fold domains"/>
    <property type="match status" value="1"/>
</dbReference>
<dbReference type="GeneID" id="18920422"/>
<feature type="domain" description="D-isomer specific 2-hydroxyacid dehydrogenase catalytic" evidence="5">
    <location>
        <begin position="25"/>
        <end position="108"/>
    </location>
</feature>
<dbReference type="EMBL" id="JH930468">
    <property type="protein sequence ID" value="EKM61233.1"/>
    <property type="molecule type" value="Genomic_DNA"/>
</dbReference>
<evidence type="ECO:0000256" key="1">
    <source>
        <dbReference type="ARBA" id="ARBA00005854"/>
    </source>
</evidence>
<dbReference type="InterPro" id="IPR036291">
    <property type="entry name" value="NAD(P)-bd_dom_sf"/>
</dbReference>
<evidence type="ECO:0000256" key="2">
    <source>
        <dbReference type="ARBA" id="ARBA00023002"/>
    </source>
</evidence>
<evidence type="ECO:0000259" key="5">
    <source>
        <dbReference type="Pfam" id="PF00389"/>
    </source>
</evidence>
<dbReference type="InterPro" id="IPR029753">
    <property type="entry name" value="D-isomer_DH_CS"/>
</dbReference>
<organism evidence="7 8">
    <name type="scientific">Phanerochaete carnosa (strain HHB-10118-sp)</name>
    <name type="common">White-rot fungus</name>
    <name type="synonym">Peniophora carnosa</name>
    <dbReference type="NCBI Taxonomy" id="650164"/>
    <lineage>
        <taxon>Eukaryota</taxon>
        <taxon>Fungi</taxon>
        <taxon>Dikarya</taxon>
        <taxon>Basidiomycota</taxon>
        <taxon>Agaricomycotina</taxon>
        <taxon>Agaricomycetes</taxon>
        <taxon>Polyporales</taxon>
        <taxon>Phanerochaetaceae</taxon>
        <taxon>Phanerochaete</taxon>
    </lineage>
</organism>